<protein>
    <submittedName>
        <fullName evidence="1">Uncharacterized protein</fullName>
    </submittedName>
</protein>
<gene>
    <name evidence="1" type="ORF">LTS18_009602</name>
</gene>
<name>A0ACC3D9Y9_9PEZI</name>
<keyword evidence="2" id="KW-1185">Reference proteome</keyword>
<comment type="caution">
    <text evidence="1">The sequence shown here is derived from an EMBL/GenBank/DDBJ whole genome shotgun (WGS) entry which is preliminary data.</text>
</comment>
<evidence type="ECO:0000313" key="1">
    <source>
        <dbReference type="EMBL" id="KAK3064169.1"/>
    </source>
</evidence>
<sequence length="438" mass="47503">MASSRTIIFGALLALVAVLFQPANQRLRCFGFYRGALENIHGQELKIIPGTPQCEDVHHHLESNLLFLGCQFDDYSARQRWFPGLAVFTDPSGAGDGGIVVVDPTTFKSTRLTLEGFSGPLVTHGIDILSDPSDSSTLHIFVINELPNPLHYVSATSTNSSEKKWRVQIEVFTHVLGSATATHRRSVRHPLINLPNDIYAISPTSFYATNDHHYAEGAMRVVEDLLEQHTAPWSNTVHVSFSASAAAEEGVNVTYALEGIHNNNGLGHGPPSRPDEVLVVDASGGVLHRARRNGADESIELVEAIQLDSSLDNPFWFEDARASSSPGGAGKDKGAYYLAGLAKAAELPKYTHEGALVPSLVWRVKPVKPIEGVEKKVGKWEKELVFQDDGQVLRSASAAVVVEIEPESQGKGGGEGRQGWLFVTGFLSEAMVAVRIDL</sequence>
<proteinExistence type="predicted"/>
<evidence type="ECO:0000313" key="2">
    <source>
        <dbReference type="Proteomes" id="UP001186974"/>
    </source>
</evidence>
<organism evidence="1 2">
    <name type="scientific">Coniosporium uncinatum</name>
    <dbReference type="NCBI Taxonomy" id="93489"/>
    <lineage>
        <taxon>Eukaryota</taxon>
        <taxon>Fungi</taxon>
        <taxon>Dikarya</taxon>
        <taxon>Ascomycota</taxon>
        <taxon>Pezizomycotina</taxon>
        <taxon>Dothideomycetes</taxon>
        <taxon>Dothideomycetes incertae sedis</taxon>
        <taxon>Coniosporium</taxon>
    </lineage>
</organism>
<reference evidence="1" key="1">
    <citation type="submission" date="2024-09" db="EMBL/GenBank/DDBJ databases">
        <title>Black Yeasts Isolated from many extreme environments.</title>
        <authorList>
            <person name="Coleine C."/>
            <person name="Stajich J.E."/>
            <person name="Selbmann L."/>
        </authorList>
    </citation>
    <scope>NUCLEOTIDE SEQUENCE</scope>
    <source>
        <strain evidence="1">CCFEE 5737</strain>
    </source>
</reference>
<accession>A0ACC3D9Y9</accession>
<dbReference type="EMBL" id="JAWDJW010006595">
    <property type="protein sequence ID" value="KAK3064169.1"/>
    <property type="molecule type" value="Genomic_DNA"/>
</dbReference>
<dbReference type="Proteomes" id="UP001186974">
    <property type="component" value="Unassembled WGS sequence"/>
</dbReference>